<dbReference type="AlphaFoldDB" id="A0A7J7HGJ4"/>
<reference evidence="3" key="1">
    <citation type="journal article" date="2020" name="Nat. Commun.">
        <title>Genome assembly of wild tea tree DASZ reveals pedigree and selection history of tea varieties.</title>
        <authorList>
            <person name="Zhang W."/>
            <person name="Zhang Y."/>
            <person name="Qiu H."/>
            <person name="Guo Y."/>
            <person name="Wan H."/>
            <person name="Zhang X."/>
            <person name="Scossa F."/>
            <person name="Alseekh S."/>
            <person name="Zhang Q."/>
            <person name="Wang P."/>
            <person name="Xu L."/>
            <person name="Schmidt M.H."/>
            <person name="Jia X."/>
            <person name="Li D."/>
            <person name="Zhu A."/>
            <person name="Guo F."/>
            <person name="Chen W."/>
            <person name="Ni D."/>
            <person name="Usadel B."/>
            <person name="Fernie A.R."/>
            <person name="Wen W."/>
        </authorList>
    </citation>
    <scope>NUCLEOTIDE SEQUENCE [LARGE SCALE GENOMIC DNA]</scope>
    <source>
        <strain evidence="3">cv. G240</strain>
    </source>
</reference>
<proteinExistence type="predicted"/>
<accession>A0A7J7HGJ4</accession>
<dbReference type="Proteomes" id="UP000593564">
    <property type="component" value="Unassembled WGS sequence"/>
</dbReference>
<sequence length="121" mass="13242">MSPTLNEDPLFAALERREADSSAPPLHSDDSSSTLNSDGRLPQLLRFTPTSLTPTPDARLSTLSLFPPHSTDDSSPSRRRQVLLTPNSVLPSPDSLYFHPIDDEIFAGREEIIGIGQNSIM</sequence>
<reference evidence="2 3" key="2">
    <citation type="submission" date="2020-07" db="EMBL/GenBank/DDBJ databases">
        <title>Genome assembly of wild tea tree DASZ reveals pedigree and selection history of tea varieties.</title>
        <authorList>
            <person name="Zhang W."/>
        </authorList>
    </citation>
    <scope>NUCLEOTIDE SEQUENCE [LARGE SCALE GENOMIC DNA]</scope>
    <source>
        <strain evidence="3">cv. G240</strain>
        <tissue evidence="2">Leaf</tissue>
    </source>
</reference>
<keyword evidence="3" id="KW-1185">Reference proteome</keyword>
<comment type="caution">
    <text evidence="2">The sequence shown here is derived from an EMBL/GenBank/DDBJ whole genome shotgun (WGS) entry which is preliminary data.</text>
</comment>
<gene>
    <name evidence="2" type="ORF">HYC85_013081</name>
</gene>
<name>A0A7J7HGJ4_CAMSI</name>
<protein>
    <submittedName>
        <fullName evidence="2">Uncharacterized protein</fullName>
    </submittedName>
</protein>
<evidence type="ECO:0000313" key="3">
    <source>
        <dbReference type="Proteomes" id="UP000593564"/>
    </source>
</evidence>
<dbReference type="EMBL" id="JACBKZ010000005">
    <property type="protein sequence ID" value="KAF5951088.1"/>
    <property type="molecule type" value="Genomic_DNA"/>
</dbReference>
<evidence type="ECO:0000313" key="2">
    <source>
        <dbReference type="EMBL" id="KAF5951088.1"/>
    </source>
</evidence>
<feature type="region of interest" description="Disordered" evidence="1">
    <location>
        <begin position="1"/>
        <end position="89"/>
    </location>
</feature>
<organism evidence="2 3">
    <name type="scientific">Camellia sinensis</name>
    <name type="common">Tea plant</name>
    <name type="synonym">Thea sinensis</name>
    <dbReference type="NCBI Taxonomy" id="4442"/>
    <lineage>
        <taxon>Eukaryota</taxon>
        <taxon>Viridiplantae</taxon>
        <taxon>Streptophyta</taxon>
        <taxon>Embryophyta</taxon>
        <taxon>Tracheophyta</taxon>
        <taxon>Spermatophyta</taxon>
        <taxon>Magnoliopsida</taxon>
        <taxon>eudicotyledons</taxon>
        <taxon>Gunneridae</taxon>
        <taxon>Pentapetalae</taxon>
        <taxon>asterids</taxon>
        <taxon>Ericales</taxon>
        <taxon>Theaceae</taxon>
        <taxon>Camellia</taxon>
    </lineage>
</organism>
<evidence type="ECO:0000256" key="1">
    <source>
        <dbReference type="SAM" id="MobiDB-lite"/>
    </source>
</evidence>